<feature type="transmembrane region" description="Helical" evidence="2">
    <location>
        <begin position="385"/>
        <end position="405"/>
    </location>
</feature>
<feature type="transmembrane region" description="Helical" evidence="2">
    <location>
        <begin position="354"/>
        <end position="376"/>
    </location>
</feature>
<feature type="transmembrane region" description="Helical" evidence="2">
    <location>
        <begin position="260"/>
        <end position="279"/>
    </location>
</feature>
<comment type="subcellular location">
    <subcellularLocation>
        <location evidence="1">Membrane</location>
        <topology evidence="1">Multi-pass membrane protein</topology>
    </subcellularLocation>
</comment>
<dbReference type="Pfam" id="PF13347">
    <property type="entry name" value="MFS_2"/>
    <property type="match status" value="1"/>
</dbReference>
<dbReference type="InterPro" id="IPR020846">
    <property type="entry name" value="MFS_dom"/>
</dbReference>
<dbReference type="PROSITE" id="PS50850">
    <property type="entry name" value="MFS"/>
    <property type="match status" value="1"/>
</dbReference>
<feature type="transmembrane region" description="Helical" evidence="2">
    <location>
        <begin position="115"/>
        <end position="135"/>
    </location>
</feature>
<dbReference type="Proteomes" id="UP001652625">
    <property type="component" value="Chromosome 14"/>
</dbReference>
<gene>
    <name evidence="5" type="primary">LOC100204497</name>
</gene>
<protein>
    <submittedName>
        <fullName evidence="5">Uncharacterized protein LOC100204497 isoform X3</fullName>
    </submittedName>
</protein>
<dbReference type="InterPro" id="IPR011701">
    <property type="entry name" value="MFS"/>
</dbReference>
<feature type="transmembrane region" description="Helical" evidence="2">
    <location>
        <begin position="411"/>
        <end position="440"/>
    </location>
</feature>
<feature type="transmembrane region" description="Helical" evidence="2">
    <location>
        <begin position="452"/>
        <end position="472"/>
    </location>
</feature>
<proteinExistence type="predicted"/>
<dbReference type="PANTHER" id="PTHR23528">
    <property type="match status" value="1"/>
</dbReference>
<feature type="transmembrane region" description="Helical" evidence="2">
    <location>
        <begin position="42"/>
        <end position="59"/>
    </location>
</feature>
<feature type="transmembrane region" description="Helical" evidence="2">
    <location>
        <begin position="79"/>
        <end position="103"/>
    </location>
</feature>
<evidence type="ECO:0000256" key="2">
    <source>
        <dbReference type="SAM" id="Phobius"/>
    </source>
</evidence>
<sequence>MDDSRLKKRSPINEKGCPLDEKLYLQKSEEAFSSNQLSKTGVFFLNLSWFGMNAMYLILSVEVVPSQVHALVGSEMKGQIFGAMVALGAVVTFIVSPLIGIHSDRFASPFGKRRPLMVAGTVLLIISLFGMAFSAPGSESVKANATCSIDLELRRCTSFYQNNLTLLQNIALNSTFNSTVLLELMSQQQVATGSLGFYFLFYLCVMACYAIVAVPYNGLIADQTPATQRGFSSGVMGAMTLFGNLAGAVIGFFFNKIGVVPTYSIISGLYFVCVVITVISCSEKPSYVNEVKKKIDTKMLFSAYWGPLREHDFRWVFLTRFLMQQGVATVVGFLEYWLGDMVELPACWTPEKAVAVILLPLLLSAAIFSVVGGFLSDKLRKRKPLVIGSAILMAVCSFILAFIGLQGKYAFYAVIPVSLTFGIGFGAYSAIDFALVLDVLPDDRDIAKDLAVWHQALVLPQAIATPIGGIVLDGFNHVNCHWGLGYIILFLITCVYFAISAYMVRFIRKAK</sequence>
<keyword evidence="2" id="KW-1133">Transmembrane helix</keyword>
<dbReference type="RefSeq" id="XP_065673181.1">
    <property type="nucleotide sequence ID" value="XM_065817109.1"/>
</dbReference>
<feature type="transmembrane region" description="Helical" evidence="2">
    <location>
        <begin position="195"/>
        <end position="219"/>
    </location>
</feature>
<dbReference type="Gene3D" id="1.20.1250.20">
    <property type="entry name" value="MFS general substrate transporter like domains"/>
    <property type="match status" value="2"/>
</dbReference>
<feature type="transmembrane region" description="Helical" evidence="2">
    <location>
        <begin position="484"/>
        <end position="504"/>
    </location>
</feature>
<evidence type="ECO:0000256" key="1">
    <source>
        <dbReference type="ARBA" id="ARBA00004141"/>
    </source>
</evidence>
<evidence type="ECO:0000313" key="4">
    <source>
        <dbReference type="Proteomes" id="UP001652625"/>
    </source>
</evidence>
<feature type="transmembrane region" description="Helical" evidence="2">
    <location>
        <begin position="231"/>
        <end position="254"/>
    </location>
</feature>
<keyword evidence="2" id="KW-0812">Transmembrane</keyword>
<keyword evidence="2" id="KW-0472">Membrane</keyword>
<dbReference type="Pfam" id="PF07690">
    <property type="entry name" value="MFS_1"/>
    <property type="match status" value="1"/>
</dbReference>
<feature type="transmembrane region" description="Helical" evidence="2">
    <location>
        <begin position="315"/>
        <end position="334"/>
    </location>
</feature>
<name>A0ABM4DFJ4_HYDVU</name>
<dbReference type="SUPFAM" id="SSF103473">
    <property type="entry name" value="MFS general substrate transporter"/>
    <property type="match status" value="1"/>
</dbReference>
<evidence type="ECO:0000313" key="5">
    <source>
        <dbReference type="RefSeq" id="XP_065673181.1"/>
    </source>
</evidence>
<keyword evidence="4" id="KW-1185">Reference proteome</keyword>
<feature type="domain" description="Major facilitator superfamily (MFS) profile" evidence="3">
    <location>
        <begin position="312"/>
        <end position="511"/>
    </location>
</feature>
<dbReference type="GeneID" id="100204497"/>
<evidence type="ECO:0000259" key="3">
    <source>
        <dbReference type="PROSITE" id="PS50850"/>
    </source>
</evidence>
<accession>A0ABM4DFJ4</accession>
<reference evidence="5" key="1">
    <citation type="submission" date="2025-08" db="UniProtKB">
        <authorList>
            <consortium name="RefSeq"/>
        </authorList>
    </citation>
    <scope>IDENTIFICATION</scope>
</reference>
<dbReference type="InterPro" id="IPR036259">
    <property type="entry name" value="MFS_trans_sf"/>
</dbReference>
<organism evidence="4 5">
    <name type="scientific">Hydra vulgaris</name>
    <name type="common">Hydra</name>
    <name type="synonym">Hydra attenuata</name>
    <dbReference type="NCBI Taxonomy" id="6087"/>
    <lineage>
        <taxon>Eukaryota</taxon>
        <taxon>Metazoa</taxon>
        <taxon>Cnidaria</taxon>
        <taxon>Hydrozoa</taxon>
        <taxon>Hydroidolina</taxon>
        <taxon>Anthoathecata</taxon>
        <taxon>Aplanulata</taxon>
        <taxon>Hydridae</taxon>
        <taxon>Hydra</taxon>
    </lineage>
</organism>
<dbReference type="PANTHER" id="PTHR23528:SF1">
    <property type="entry name" value="MAJOR FACILITATOR SUPERFAMILY (MFS) PROFILE DOMAIN-CONTAINING PROTEIN"/>
    <property type="match status" value="1"/>
</dbReference>